<dbReference type="PANTHER" id="PTHR11544">
    <property type="entry name" value="COLD SHOCK DOMAIN CONTAINING PROTEINS"/>
    <property type="match status" value="1"/>
</dbReference>
<sequence length="374" mass="42614">MSDAEEKNVDKDTTGKEILATHVMGTVKWFNVKNGYGFINRLDTKEDIFIHQTAIVKNNPKKIVRSVGEGETVEFDVVMGKKGNEAANVTGPDGTPVRGSRYAADKRPFRRRFFPRCSTQHRTPRRDQVNDWEENHERYVEDILDQEQLEPPRSRRPYFQGYNHHSQKPPQRREKIQEEKPAFRNRDTLQQQDQEQHCLPRRYRGRYFRRTFQRPQSDTEGSHSGGEGEVKPVIGTTGIIKKDRQVSSDLSHDMPQVRSRSRRGRPWRGPSRPWNKTEESEPVSTTNSTGLPEKDDGEVDKLKDEGRKTLDTASDQYVMLEEAVSLKPHESGEPVTTHTCVSIENNSGISQVIAPEEKGTGSVEAIPPGEVVSA</sequence>
<evidence type="ECO:0000313" key="3">
    <source>
        <dbReference type="Proteomes" id="UP000694941"/>
    </source>
</evidence>
<dbReference type="CDD" id="cd04458">
    <property type="entry name" value="CSP_CDS"/>
    <property type="match status" value="1"/>
</dbReference>
<dbReference type="Proteomes" id="UP000694941">
    <property type="component" value="Unplaced"/>
</dbReference>
<dbReference type="InterPro" id="IPR019844">
    <property type="entry name" value="CSD_CS"/>
</dbReference>
<feature type="region of interest" description="Disordered" evidence="1">
    <location>
        <begin position="143"/>
        <end position="309"/>
    </location>
</feature>
<feature type="compositionally biased region" description="Basic and acidic residues" evidence="1">
    <location>
        <begin position="299"/>
        <end position="309"/>
    </location>
</feature>
<name>A0ABM1BGZ6_LIMPO</name>
<feature type="compositionally biased region" description="Basic and acidic residues" evidence="1">
    <location>
        <begin position="171"/>
        <end position="187"/>
    </location>
</feature>
<dbReference type="InterPro" id="IPR012340">
    <property type="entry name" value="NA-bd_OB-fold"/>
</dbReference>
<dbReference type="InterPro" id="IPR011129">
    <property type="entry name" value="CSD"/>
</dbReference>
<evidence type="ECO:0000256" key="1">
    <source>
        <dbReference type="SAM" id="MobiDB-lite"/>
    </source>
</evidence>
<feature type="domain" description="CSD" evidence="2">
    <location>
        <begin position="22"/>
        <end position="91"/>
    </location>
</feature>
<dbReference type="InterPro" id="IPR002059">
    <property type="entry name" value="CSP_DNA-bd"/>
</dbReference>
<dbReference type="PROSITE" id="PS51857">
    <property type="entry name" value="CSD_2"/>
    <property type="match status" value="1"/>
</dbReference>
<evidence type="ECO:0000313" key="4">
    <source>
        <dbReference type="RefSeq" id="XP_013781809.1"/>
    </source>
</evidence>
<dbReference type="InterPro" id="IPR050181">
    <property type="entry name" value="Cold_shock_domain"/>
</dbReference>
<feature type="compositionally biased region" description="Basic and acidic residues" evidence="1">
    <location>
        <begin position="240"/>
        <end position="252"/>
    </location>
</feature>
<keyword evidence="3" id="KW-1185">Reference proteome</keyword>
<gene>
    <name evidence="4" type="primary">LOC106466116</name>
</gene>
<feature type="region of interest" description="Disordered" evidence="1">
    <location>
        <begin position="354"/>
        <end position="374"/>
    </location>
</feature>
<reference evidence="4" key="1">
    <citation type="submission" date="2025-08" db="UniProtKB">
        <authorList>
            <consortium name="RefSeq"/>
        </authorList>
    </citation>
    <scope>IDENTIFICATION</scope>
    <source>
        <tissue evidence="4">Muscle</tissue>
    </source>
</reference>
<dbReference type="SMART" id="SM00357">
    <property type="entry name" value="CSP"/>
    <property type="match status" value="1"/>
</dbReference>
<dbReference type="GeneID" id="106466116"/>
<accession>A0ABM1BGZ6</accession>
<dbReference type="PRINTS" id="PR00050">
    <property type="entry name" value="COLDSHOCK"/>
</dbReference>
<protein>
    <submittedName>
        <fullName evidence="4">Nuclease-sensitive element-binding protein 1-like isoform X1</fullName>
    </submittedName>
</protein>
<dbReference type="Pfam" id="PF00313">
    <property type="entry name" value="CSD"/>
    <property type="match status" value="1"/>
</dbReference>
<dbReference type="RefSeq" id="XP_013781809.1">
    <property type="nucleotide sequence ID" value="XM_013926355.2"/>
</dbReference>
<organism evidence="3 4">
    <name type="scientific">Limulus polyphemus</name>
    <name type="common">Atlantic horseshoe crab</name>
    <dbReference type="NCBI Taxonomy" id="6850"/>
    <lineage>
        <taxon>Eukaryota</taxon>
        <taxon>Metazoa</taxon>
        <taxon>Ecdysozoa</taxon>
        <taxon>Arthropoda</taxon>
        <taxon>Chelicerata</taxon>
        <taxon>Merostomata</taxon>
        <taxon>Xiphosura</taxon>
        <taxon>Limulidae</taxon>
        <taxon>Limulus</taxon>
    </lineage>
</organism>
<evidence type="ECO:0000259" key="2">
    <source>
        <dbReference type="PROSITE" id="PS51857"/>
    </source>
</evidence>
<feature type="compositionally biased region" description="Basic residues" evidence="1">
    <location>
        <begin position="199"/>
        <end position="212"/>
    </location>
</feature>
<dbReference type="Gene3D" id="2.40.50.140">
    <property type="entry name" value="Nucleic acid-binding proteins"/>
    <property type="match status" value="1"/>
</dbReference>
<dbReference type="PROSITE" id="PS00352">
    <property type="entry name" value="CSD_1"/>
    <property type="match status" value="1"/>
</dbReference>
<dbReference type="SUPFAM" id="SSF50249">
    <property type="entry name" value="Nucleic acid-binding proteins"/>
    <property type="match status" value="1"/>
</dbReference>
<proteinExistence type="predicted"/>